<dbReference type="OrthoDB" id="9759099at2"/>
<dbReference type="Pfam" id="PF01315">
    <property type="entry name" value="Ald_Xan_dh_C"/>
    <property type="match status" value="1"/>
</dbReference>
<dbReference type="InterPro" id="IPR000674">
    <property type="entry name" value="Ald_Oxase/Xan_DH_a/b"/>
</dbReference>
<dbReference type="PANTHER" id="PTHR11908:SF157">
    <property type="entry name" value="XANTHINE DEHYDROGENASE SUBUNIT D-RELATED"/>
    <property type="match status" value="1"/>
</dbReference>
<dbReference type="InterPro" id="IPR008274">
    <property type="entry name" value="AldOxase/xan_DH_MoCoBD1"/>
</dbReference>
<organism evidence="3 4">
    <name type="scientific">Syntrophaceticus schinkii</name>
    <dbReference type="NCBI Taxonomy" id="499207"/>
    <lineage>
        <taxon>Bacteria</taxon>
        <taxon>Bacillati</taxon>
        <taxon>Bacillota</taxon>
        <taxon>Clostridia</taxon>
        <taxon>Thermoanaerobacterales</taxon>
        <taxon>Thermoanaerobacterales Family III. Incertae Sedis</taxon>
        <taxon>Syntrophaceticus</taxon>
    </lineage>
</organism>
<dbReference type="Pfam" id="PF02738">
    <property type="entry name" value="MoCoBD_1"/>
    <property type="match status" value="1"/>
</dbReference>
<reference evidence="4" key="1">
    <citation type="submission" date="2015-01" db="EMBL/GenBank/DDBJ databases">
        <authorList>
            <person name="Manzoor Shahid"/>
            <person name="Zubair Saima"/>
        </authorList>
    </citation>
    <scope>NUCLEOTIDE SEQUENCE [LARGE SCALE GENOMIC DNA]</scope>
    <source>
        <strain evidence="4">Sp3</strain>
    </source>
</reference>
<dbReference type="EC" id="1.17.1.4" evidence="3"/>
<dbReference type="InterPro" id="IPR016208">
    <property type="entry name" value="Ald_Oxase/xanthine_DH-like"/>
</dbReference>
<dbReference type="EMBL" id="CDRZ01000023">
    <property type="protein sequence ID" value="CEO87683.1"/>
    <property type="molecule type" value="Genomic_DNA"/>
</dbReference>
<feature type="domain" description="Aldehyde oxidase/xanthine dehydrogenase a/b hammerhead" evidence="1">
    <location>
        <begin position="2"/>
        <end position="40"/>
    </location>
</feature>
<dbReference type="InterPro" id="IPR037165">
    <property type="entry name" value="AldOxase/xan_DH_Mopterin-bd_sf"/>
</dbReference>
<dbReference type="GO" id="GO:0004854">
    <property type="term" value="F:xanthine dehydrogenase activity"/>
    <property type="evidence" value="ECO:0007669"/>
    <property type="project" value="UniProtKB-EC"/>
</dbReference>
<evidence type="ECO:0000313" key="3">
    <source>
        <dbReference type="EMBL" id="CEO87683.1"/>
    </source>
</evidence>
<protein>
    <submittedName>
        <fullName evidence="3">Nicotinate dehydrogenase large molybdopterin subunit (Part 2)</fullName>
        <ecNumber evidence="3">1.17.1.4</ecNumber>
    </submittedName>
</protein>
<accession>A0A0B7MHJ5</accession>
<dbReference type="InterPro" id="IPR036856">
    <property type="entry name" value="Ald_Oxase/Xan_DH_a/b_sf"/>
</dbReference>
<sequence>MLVEKKVRYIGDPVAAVAADTEEIAEEALNKIEVEYEVLPVIDNIEKALAPGAPHVHEQGNLLQHTKLRKGNIEKGRAESYVTVKDRYTTQWVEHAYLEPETTLAEVDIHGNLTVYTSTQYAFRDRRQIAAALGIDVSKVRVIQAVTGGGFGAKDDMNGEVHASLLALATKRPVKFVYTREESFKTSYKRHRFLVECETGITRNGKLTFMEASVYGDTGPYAALGMFVVKKAGIHLAGPYEIPNIKVDTYTVYTNNCLSGSFRGFGVPEAAFIHESQMDQLATKIGISPFEIRKLNCFQVGSLTATSQKLEHSIGIGATISKIEEVYENWLQERGEKV</sequence>
<dbReference type="AlphaFoldDB" id="A0A0B7MHJ5"/>
<evidence type="ECO:0000259" key="2">
    <source>
        <dbReference type="Pfam" id="PF02738"/>
    </source>
</evidence>
<proteinExistence type="predicted"/>
<dbReference type="SUPFAM" id="SSF56003">
    <property type="entry name" value="Molybdenum cofactor-binding domain"/>
    <property type="match status" value="1"/>
</dbReference>
<dbReference type="SUPFAM" id="SSF54665">
    <property type="entry name" value="CO dehydrogenase molybdoprotein N-domain-like"/>
    <property type="match status" value="1"/>
</dbReference>
<gene>
    <name evidence="3" type="primary">ndhL</name>
    <name evidence="3" type="ORF">SSCH_1190005</name>
</gene>
<dbReference type="Gene3D" id="3.30.365.10">
    <property type="entry name" value="Aldehyde oxidase/xanthine dehydrogenase, molybdopterin binding domain"/>
    <property type="match status" value="3"/>
</dbReference>
<keyword evidence="3" id="KW-0560">Oxidoreductase</keyword>
<feature type="domain" description="Aldehyde oxidase/xanthine dehydrogenase first molybdopterin binding" evidence="2">
    <location>
        <begin position="57"/>
        <end position="296"/>
    </location>
</feature>
<keyword evidence="4" id="KW-1185">Reference proteome</keyword>
<dbReference type="GO" id="GO:0005506">
    <property type="term" value="F:iron ion binding"/>
    <property type="evidence" value="ECO:0007669"/>
    <property type="project" value="InterPro"/>
</dbReference>
<dbReference type="Gene3D" id="3.90.1170.50">
    <property type="entry name" value="Aldehyde oxidase/xanthine dehydrogenase, a/b hammerhead"/>
    <property type="match status" value="1"/>
</dbReference>
<evidence type="ECO:0000259" key="1">
    <source>
        <dbReference type="Pfam" id="PF01315"/>
    </source>
</evidence>
<dbReference type="Proteomes" id="UP000046155">
    <property type="component" value="Unassembled WGS sequence"/>
</dbReference>
<evidence type="ECO:0000313" key="4">
    <source>
        <dbReference type="Proteomes" id="UP000046155"/>
    </source>
</evidence>
<name>A0A0B7MHJ5_9FIRM</name>
<dbReference type="PANTHER" id="PTHR11908">
    <property type="entry name" value="XANTHINE DEHYDROGENASE"/>
    <property type="match status" value="1"/>
</dbReference>